<sequence>MGDDALQLTGQSGRDLAVSKSLSTETLLIMLPERKCDLESVVHCDPESVVWCDLEGEVQCDLESVVWCNLERVVQCDLESVALCELESLVWCELEIVVLCGLEGVVLCDLEEVPKTEQSFEERLILKAFLLKFVNAYSPIFYVAFFKGRFVGRPGSYVYVFDGYRMEEASTATDSLVIYCSTNLPIAFSMGKPCLPI</sequence>
<evidence type="ECO:0000313" key="8">
    <source>
        <dbReference type="EMBL" id="KAK2101479.1"/>
    </source>
</evidence>
<keyword evidence="3" id="KW-0812">Transmembrane</keyword>
<name>A0ABQ9UWK1_SAGOE</name>
<feature type="domain" description="Anoctamin transmembrane" evidence="7">
    <location>
        <begin position="107"/>
        <end position="174"/>
    </location>
</feature>
<evidence type="ECO:0000313" key="9">
    <source>
        <dbReference type="Proteomes" id="UP001266305"/>
    </source>
</evidence>
<evidence type="ECO:0000259" key="7">
    <source>
        <dbReference type="Pfam" id="PF04547"/>
    </source>
</evidence>
<keyword evidence="9" id="KW-1185">Reference proteome</keyword>
<reference evidence="8 9" key="1">
    <citation type="submission" date="2023-05" db="EMBL/GenBank/DDBJ databases">
        <title>B98-5 Cell Line De Novo Hybrid Assembly: An Optical Mapping Approach.</title>
        <authorList>
            <person name="Kananen K."/>
            <person name="Auerbach J.A."/>
            <person name="Kautto E."/>
            <person name="Blachly J.S."/>
        </authorList>
    </citation>
    <scope>NUCLEOTIDE SEQUENCE [LARGE SCALE GENOMIC DNA]</scope>
    <source>
        <strain evidence="8">B95-8</strain>
        <tissue evidence="8">Cell line</tissue>
    </source>
</reference>
<dbReference type="InterPro" id="IPR007632">
    <property type="entry name" value="Anoctamin"/>
</dbReference>
<evidence type="ECO:0000256" key="4">
    <source>
        <dbReference type="ARBA" id="ARBA00022989"/>
    </source>
</evidence>
<evidence type="ECO:0000256" key="2">
    <source>
        <dbReference type="ARBA" id="ARBA00009671"/>
    </source>
</evidence>
<keyword evidence="5" id="KW-0472">Membrane</keyword>
<dbReference type="Proteomes" id="UP001266305">
    <property type="component" value="Unassembled WGS sequence"/>
</dbReference>
<organism evidence="8 9">
    <name type="scientific">Saguinus oedipus</name>
    <name type="common">Cotton-top tamarin</name>
    <name type="synonym">Oedipomidas oedipus</name>
    <dbReference type="NCBI Taxonomy" id="9490"/>
    <lineage>
        <taxon>Eukaryota</taxon>
        <taxon>Metazoa</taxon>
        <taxon>Chordata</taxon>
        <taxon>Craniata</taxon>
        <taxon>Vertebrata</taxon>
        <taxon>Euteleostomi</taxon>
        <taxon>Mammalia</taxon>
        <taxon>Eutheria</taxon>
        <taxon>Euarchontoglires</taxon>
        <taxon>Primates</taxon>
        <taxon>Haplorrhini</taxon>
        <taxon>Platyrrhini</taxon>
        <taxon>Cebidae</taxon>
        <taxon>Callitrichinae</taxon>
        <taxon>Saguinus</taxon>
    </lineage>
</organism>
<dbReference type="PANTHER" id="PTHR12308">
    <property type="entry name" value="ANOCTAMIN"/>
    <property type="match status" value="1"/>
</dbReference>
<accession>A0ABQ9UWK1</accession>
<evidence type="ECO:0000256" key="1">
    <source>
        <dbReference type="ARBA" id="ARBA00004141"/>
    </source>
</evidence>
<dbReference type="Pfam" id="PF04547">
    <property type="entry name" value="Anoctamin"/>
    <property type="match status" value="1"/>
</dbReference>
<comment type="caution">
    <text evidence="8">The sequence shown here is derived from an EMBL/GenBank/DDBJ whole genome shotgun (WGS) entry which is preliminary data.</text>
</comment>
<evidence type="ECO:0000256" key="3">
    <source>
        <dbReference type="ARBA" id="ARBA00022692"/>
    </source>
</evidence>
<evidence type="ECO:0000256" key="5">
    <source>
        <dbReference type="ARBA" id="ARBA00023136"/>
    </source>
</evidence>
<gene>
    <name evidence="8" type="ORF">P7K49_019145</name>
</gene>
<dbReference type="EMBL" id="JASSZA010000009">
    <property type="protein sequence ID" value="KAK2101479.1"/>
    <property type="molecule type" value="Genomic_DNA"/>
</dbReference>
<keyword evidence="4" id="KW-1133">Transmembrane helix</keyword>
<dbReference type="PANTHER" id="PTHR12308:SF20">
    <property type="entry name" value="ANOCTAMIN-2"/>
    <property type="match status" value="1"/>
</dbReference>
<proteinExistence type="inferred from homology"/>
<comment type="subcellular location">
    <subcellularLocation>
        <location evidence="1 6">Membrane</location>
        <topology evidence="1 6">Multi-pass membrane protein</topology>
    </subcellularLocation>
</comment>
<protein>
    <recommendedName>
        <fullName evidence="6">Anoctamin</fullName>
    </recommendedName>
</protein>
<comment type="similarity">
    <text evidence="2 6">Belongs to the anoctamin family.</text>
</comment>
<dbReference type="InterPro" id="IPR049452">
    <property type="entry name" value="Anoctamin_TM"/>
</dbReference>
<evidence type="ECO:0000256" key="6">
    <source>
        <dbReference type="RuleBase" id="RU280814"/>
    </source>
</evidence>